<sequence length="57" mass="6040">MDESGITWGSFASAVTASAMCVTHSQPVKIWYGSQPYQSVSPSFCHNRPPAPPSTPG</sequence>
<accession>A0A0F7L6L1</accession>
<protein>
    <submittedName>
        <fullName evidence="1">Uncharacterized protein</fullName>
    </submittedName>
</protein>
<reference evidence="1" key="2">
    <citation type="submission" date="2015-03" db="EMBL/GenBank/DDBJ databases">
        <authorList>
            <person name="Chow C.-E.T."/>
            <person name="Winget D.M."/>
            <person name="White R.A.III."/>
            <person name="Hallam S.J."/>
            <person name="Suttle C.A."/>
        </authorList>
    </citation>
    <scope>NUCLEOTIDE SEQUENCE</scope>
    <source>
        <strain evidence="1">Anoxic2_5</strain>
    </source>
</reference>
<name>A0A0F7L6L1_9VIRU</name>
<proteinExistence type="predicted"/>
<dbReference type="EMBL" id="KR029589">
    <property type="protein sequence ID" value="AKH47122.1"/>
    <property type="molecule type" value="Genomic_DNA"/>
</dbReference>
<organism evidence="1">
    <name type="scientific">uncultured marine virus</name>
    <dbReference type="NCBI Taxonomy" id="186617"/>
    <lineage>
        <taxon>Viruses</taxon>
        <taxon>environmental samples</taxon>
    </lineage>
</organism>
<evidence type="ECO:0000313" key="1">
    <source>
        <dbReference type="EMBL" id="AKH47122.1"/>
    </source>
</evidence>
<reference evidence="1" key="1">
    <citation type="journal article" date="2015" name="Front. Microbiol.">
        <title>Combining genomic sequencing methods to explore viral diversity and reveal potential virus-host interactions.</title>
        <authorList>
            <person name="Chow C.E."/>
            <person name="Winget D.M."/>
            <person name="White R.A.III."/>
            <person name="Hallam S.J."/>
            <person name="Suttle C.A."/>
        </authorList>
    </citation>
    <scope>NUCLEOTIDE SEQUENCE</scope>
    <source>
        <strain evidence="1">Anoxic2_5</strain>
    </source>
</reference>